<protein>
    <submittedName>
        <fullName evidence="1">Glycosyl hydrolase</fullName>
    </submittedName>
</protein>
<name>A0A6P2C5H4_9ACTN</name>
<dbReference type="CDD" id="cd08984">
    <property type="entry name" value="GH43-like"/>
    <property type="match status" value="1"/>
</dbReference>
<dbReference type="AlphaFoldDB" id="A0A6P2C5H4"/>
<dbReference type="EMBL" id="RPFW01000002">
    <property type="protein sequence ID" value="TVZ05381.1"/>
    <property type="molecule type" value="Genomic_DNA"/>
</dbReference>
<dbReference type="SUPFAM" id="SSF75005">
    <property type="entry name" value="Arabinanase/levansucrase/invertase"/>
    <property type="match status" value="1"/>
</dbReference>
<proteinExistence type="predicted"/>
<dbReference type="RefSeq" id="WP_145853084.1">
    <property type="nucleotide sequence ID" value="NZ_RPFW01000002.1"/>
</dbReference>
<dbReference type="GO" id="GO:0016787">
    <property type="term" value="F:hydrolase activity"/>
    <property type="evidence" value="ECO:0007669"/>
    <property type="project" value="UniProtKB-KW"/>
</dbReference>
<evidence type="ECO:0000313" key="2">
    <source>
        <dbReference type="Proteomes" id="UP000460272"/>
    </source>
</evidence>
<reference evidence="1 2" key="1">
    <citation type="submission" date="2018-11" db="EMBL/GenBank/DDBJ databases">
        <title>Trebonia kvetii gen.nov., sp.nov., a novel acidophilic actinobacterium, and proposal of the new actinobacterial family Treboniaceae fam. nov.</title>
        <authorList>
            <person name="Rapoport D."/>
            <person name="Sagova-Mareckova M."/>
            <person name="Sedlacek I."/>
            <person name="Provaznik J."/>
            <person name="Kralova S."/>
            <person name="Pavlinic D."/>
            <person name="Benes V."/>
            <person name="Kopecky J."/>
        </authorList>
    </citation>
    <scope>NUCLEOTIDE SEQUENCE [LARGE SCALE GENOMIC DNA]</scope>
    <source>
        <strain evidence="1 2">15Tr583</strain>
    </source>
</reference>
<keyword evidence="2" id="KW-1185">Reference proteome</keyword>
<dbReference type="Proteomes" id="UP000460272">
    <property type="component" value="Unassembled WGS sequence"/>
</dbReference>
<comment type="caution">
    <text evidence="1">The sequence shown here is derived from an EMBL/GenBank/DDBJ whole genome shotgun (WGS) entry which is preliminary data.</text>
</comment>
<sequence>MSYRDPVYDGATDPVVVLNRARGEWWMLYTQRRASAPGPGVAWVHGSDIGVAVSRDGGGSWLYRGTVQGLDFEPGRNTFWAPEVFWAEGQYHMLVTYIRGVPDRWEGHDRQIRHYVSPDLWRWSDLGPLHLNSRRAIDAAVCRLPSGGYRLWFKDEERESHTYACDSADLTAWTPPQPTITGAAHEGPNVFALDGCFWMLTDEWRGLAAYRSDDLTQWRRTGMILDIPGTGPDDTDVGRHADVAECGDRAFIFYFTHPGLASAADKDSYQARRSVVLAAELAVTNGSLRCLRDKPLSAPFLPVS</sequence>
<gene>
    <name evidence="1" type="ORF">EAS64_12525</name>
</gene>
<dbReference type="OrthoDB" id="9759709at2"/>
<dbReference type="InterPro" id="IPR023296">
    <property type="entry name" value="Glyco_hydro_beta-prop_sf"/>
</dbReference>
<accession>A0A6P2C5H4</accession>
<organism evidence="1 2">
    <name type="scientific">Trebonia kvetii</name>
    <dbReference type="NCBI Taxonomy" id="2480626"/>
    <lineage>
        <taxon>Bacteria</taxon>
        <taxon>Bacillati</taxon>
        <taxon>Actinomycetota</taxon>
        <taxon>Actinomycetes</taxon>
        <taxon>Streptosporangiales</taxon>
        <taxon>Treboniaceae</taxon>
        <taxon>Trebonia</taxon>
    </lineage>
</organism>
<dbReference type="Gene3D" id="2.115.10.20">
    <property type="entry name" value="Glycosyl hydrolase domain, family 43"/>
    <property type="match status" value="1"/>
</dbReference>
<keyword evidence="1" id="KW-0378">Hydrolase</keyword>
<evidence type="ECO:0000313" key="1">
    <source>
        <dbReference type="EMBL" id="TVZ05381.1"/>
    </source>
</evidence>